<proteinExistence type="predicted"/>
<organism evidence="3 4">
    <name type="scientific">Amycolatopsis cihanbeyliensis</name>
    <dbReference type="NCBI Taxonomy" id="1128664"/>
    <lineage>
        <taxon>Bacteria</taxon>
        <taxon>Bacillati</taxon>
        <taxon>Actinomycetota</taxon>
        <taxon>Actinomycetes</taxon>
        <taxon>Pseudonocardiales</taxon>
        <taxon>Pseudonocardiaceae</taxon>
        <taxon>Amycolatopsis</taxon>
    </lineage>
</organism>
<dbReference type="InterPro" id="IPR029058">
    <property type="entry name" value="AB_hydrolase_fold"/>
</dbReference>
<feature type="chain" id="PRO_5022053407" evidence="2">
    <location>
        <begin position="38"/>
        <end position="327"/>
    </location>
</feature>
<dbReference type="Gene3D" id="3.40.50.1820">
    <property type="entry name" value="alpha/beta hydrolase"/>
    <property type="match status" value="1"/>
</dbReference>
<evidence type="ECO:0000256" key="1">
    <source>
        <dbReference type="SAM" id="MobiDB-lite"/>
    </source>
</evidence>
<gene>
    <name evidence="3" type="ORF">FB471_0196</name>
</gene>
<reference evidence="3 4" key="1">
    <citation type="submission" date="2019-06" db="EMBL/GenBank/DDBJ databases">
        <title>Sequencing the genomes of 1000 actinobacteria strains.</title>
        <authorList>
            <person name="Klenk H.-P."/>
        </authorList>
    </citation>
    <scope>NUCLEOTIDE SEQUENCE [LARGE SCALE GENOMIC DNA]</scope>
    <source>
        <strain evidence="3 4">DSM 45679</strain>
    </source>
</reference>
<evidence type="ECO:0000313" key="3">
    <source>
        <dbReference type="EMBL" id="TQJ00565.1"/>
    </source>
</evidence>
<name>A0A542DBX9_AMYCI</name>
<dbReference type="RefSeq" id="WP_141995481.1">
    <property type="nucleotide sequence ID" value="NZ_VFML01000001.1"/>
</dbReference>
<accession>A0A542DBX9</accession>
<keyword evidence="2" id="KW-0732">Signal</keyword>
<evidence type="ECO:0000313" key="4">
    <source>
        <dbReference type="Proteomes" id="UP000320876"/>
    </source>
</evidence>
<dbReference type="InterPro" id="IPR002918">
    <property type="entry name" value="Lipase_EstA/Esterase_EstB"/>
</dbReference>
<feature type="region of interest" description="Disordered" evidence="1">
    <location>
        <begin position="42"/>
        <end position="62"/>
    </location>
</feature>
<dbReference type="EMBL" id="VFML01000001">
    <property type="protein sequence ID" value="TQJ00565.1"/>
    <property type="molecule type" value="Genomic_DNA"/>
</dbReference>
<dbReference type="Proteomes" id="UP000320876">
    <property type="component" value="Unassembled WGS sequence"/>
</dbReference>
<evidence type="ECO:0000256" key="2">
    <source>
        <dbReference type="SAM" id="SignalP"/>
    </source>
</evidence>
<dbReference type="OrthoDB" id="8871309at2"/>
<dbReference type="SUPFAM" id="SSF53474">
    <property type="entry name" value="alpha/beta-Hydrolases"/>
    <property type="match status" value="1"/>
</dbReference>
<sequence>MARSIITGIRPKPAHLAAGALLASVLAVAGLITPAAAATAAAPSGQLSSKERPPEFTMPKPSMEGVNDWDCWPSRRHPRPVVLLHGFNGDPGNWSGPATALVRDGYCVFAPEYGKWFTTLRKVNGIAPIPHSAAEIDQFVGKVLTATGARQVDMAGHSEGATLAEYYVKNLARRGQVASATLFSPSTQGTTVSGLTNLLDATVVGRGVVNLALLALCPACGDALVGSRFISDLNEGGVTRPGVRYAVLSVKGDWVVTPPERAFINEPGVNNVWLTDLCPDAEAGHFDSHSNPVSVQVLLNQLDPAHAKPIDCTPQLTAHADAQQQTR</sequence>
<protein>
    <submittedName>
        <fullName evidence="3">Lipase (Class 2)</fullName>
    </submittedName>
</protein>
<dbReference type="GO" id="GO:0016787">
    <property type="term" value="F:hydrolase activity"/>
    <property type="evidence" value="ECO:0007669"/>
    <property type="project" value="InterPro"/>
</dbReference>
<dbReference type="Pfam" id="PF01674">
    <property type="entry name" value="Lipase_2"/>
    <property type="match status" value="1"/>
</dbReference>
<dbReference type="GO" id="GO:0016042">
    <property type="term" value="P:lipid catabolic process"/>
    <property type="evidence" value="ECO:0007669"/>
    <property type="project" value="InterPro"/>
</dbReference>
<keyword evidence="4" id="KW-1185">Reference proteome</keyword>
<comment type="caution">
    <text evidence="3">The sequence shown here is derived from an EMBL/GenBank/DDBJ whole genome shotgun (WGS) entry which is preliminary data.</text>
</comment>
<dbReference type="AlphaFoldDB" id="A0A542DBX9"/>
<feature type="signal peptide" evidence="2">
    <location>
        <begin position="1"/>
        <end position="37"/>
    </location>
</feature>